<accession>A0A494TGF0</accession>
<evidence type="ECO:0000256" key="1">
    <source>
        <dbReference type="ARBA" id="ARBA00022729"/>
    </source>
</evidence>
<dbReference type="SUPFAM" id="SSF103515">
    <property type="entry name" value="Autotransporter"/>
    <property type="match status" value="1"/>
</dbReference>
<dbReference type="NCBIfam" id="TIGR01414">
    <property type="entry name" value="autotrans_barl"/>
    <property type="match status" value="1"/>
</dbReference>
<dbReference type="SUPFAM" id="SSF51126">
    <property type="entry name" value="Pectin lyase-like"/>
    <property type="match status" value="3"/>
</dbReference>
<proteinExistence type="predicted"/>
<protein>
    <submittedName>
        <fullName evidence="4">Autotransporter domain-containing protein</fullName>
    </submittedName>
</protein>
<feature type="domain" description="Autotransporter" evidence="3">
    <location>
        <begin position="928"/>
        <end position="1205"/>
    </location>
</feature>
<keyword evidence="1 2" id="KW-0732">Signal</keyword>
<dbReference type="Gene3D" id="2.40.128.130">
    <property type="entry name" value="Autotransporter beta-domain"/>
    <property type="match status" value="1"/>
</dbReference>
<dbReference type="GO" id="GO:0019867">
    <property type="term" value="C:outer membrane"/>
    <property type="evidence" value="ECO:0007669"/>
    <property type="project" value="InterPro"/>
</dbReference>
<dbReference type="OrthoDB" id="7195851at2"/>
<evidence type="ECO:0000313" key="4">
    <source>
        <dbReference type="EMBL" id="AYJ86013.1"/>
    </source>
</evidence>
<dbReference type="InterPro" id="IPR012332">
    <property type="entry name" value="Autotransporter_pectin_lyase_C"/>
</dbReference>
<dbReference type="Gene3D" id="2.160.20.20">
    <property type="match status" value="3"/>
</dbReference>
<reference evidence="4 5" key="1">
    <citation type="submission" date="2018-09" db="EMBL/GenBank/DDBJ databases">
        <title>Sphingomonas peninsula sp. nov., isolated from fildes peninsula, Antarctic soil.</title>
        <authorList>
            <person name="Yingchao G."/>
        </authorList>
    </citation>
    <scope>NUCLEOTIDE SEQUENCE [LARGE SCALE GENOMIC DNA]</scope>
    <source>
        <strain evidence="4 5">YZ-8</strain>
    </source>
</reference>
<evidence type="ECO:0000256" key="2">
    <source>
        <dbReference type="SAM" id="SignalP"/>
    </source>
</evidence>
<dbReference type="EMBL" id="CP032829">
    <property type="protein sequence ID" value="AYJ86013.1"/>
    <property type="molecule type" value="Genomic_DNA"/>
</dbReference>
<dbReference type="PROSITE" id="PS51208">
    <property type="entry name" value="AUTOTRANSPORTER"/>
    <property type="match status" value="1"/>
</dbReference>
<evidence type="ECO:0000259" key="3">
    <source>
        <dbReference type="PROSITE" id="PS51208"/>
    </source>
</evidence>
<dbReference type="Pfam" id="PF12951">
    <property type="entry name" value="PATR"/>
    <property type="match status" value="5"/>
</dbReference>
<feature type="chain" id="PRO_5019815111" evidence="2">
    <location>
        <begin position="39"/>
        <end position="1205"/>
    </location>
</feature>
<dbReference type="KEGG" id="spha:D3Y57_08575"/>
<dbReference type="AlphaFoldDB" id="A0A494TGF0"/>
<dbReference type="InterPro" id="IPR005546">
    <property type="entry name" value="Autotransporte_beta"/>
</dbReference>
<dbReference type="InterPro" id="IPR006315">
    <property type="entry name" value="OM_autotransptr_brl_dom"/>
</dbReference>
<feature type="signal peptide" evidence="2">
    <location>
        <begin position="1"/>
        <end position="38"/>
    </location>
</feature>
<dbReference type="NCBIfam" id="TIGR02601">
    <property type="entry name" value="autotrns_rpt"/>
    <property type="match status" value="3"/>
</dbReference>
<sequence>MNIRKTDVNVKMSATHRKMALSLGVAFLALTSGGQASAAPGDPEWRGAISEDWTNGANWSGGVAPSPLDTSVFVVSAGYDPVIDDNEVAANTLILGSPVPAKLTIRNGGQLTVNNVIIGNGTLNIGAATGENAVAAGYIDAINGIKFSNGAGQLVLNHTDTDYILDAPLSGIGAVNILSGTTVFSGDSSLFSGSFTVDGGKAVIAGTTGAASTQVNAGGVLQIGNGGTSGSLNSNIVNNGTLAFDRSDALLHNRVISGSGNLNVAGGVITLSGMNTFTGATSIESGATLALSGQGRINQSSGVTVNGTFDVTAASSAQIKDLGGSGTVIVGNAGLNVQNASQTFAGRITGTGGLGVASGALTLTGASDFQNGLGISNGATVNIGAGGTSGSITANLTNFGAVVFNRSDDVSYAGQISGQGTVTKTGANTTTFTGSMSGGQLNVQQGTAVFQGTLSSNAAIGAAATLVFARPTATTYKGVLSGTGSVVKTGDGTTTFSGDSSTFAGNATISGGTLLLTGALGGNVLIDTAGTLLTGNGIKDGHLLADVVNNGTLIFNQIGDYDYAGALSGDGRLVKQGNGTLLLSGEFGYTGSTVVEGGVVRLTAQLDKESDLVVNNGAFDLGGRDQEVAGLSGTGGSLLLGMGALTVVQGEDSVFAGDITGTGNFIKTGSGTLNLTGTNSFTGQVNVNDGRLAVNGALPGNITVNNGGTLGGNGTVGSVIVSNGGTLAPGNSIGTLNVAGNLQFQAGSVYKVEVDAAGNSDQVNVSGTATIAGGTVSVLAAAGTYRWTSDYVILTAAGGVSGKFTGMNVDLPFLAPYLSYGANDVTLTLVRNDRSFASAAATSNQQAVALALDASGRNTGLYRVIAGQTDTTGAAQAFDALSGELWATTGTFMVDRTRRLGEMVVGRMEQADIITHALSNAGSASQQTRGGRTGIWGQAMGSSNTAKGDGNAARATQSSFGFITGIDTLLGDWRIGLAFSHNEDKVQVNGRDSHATVTGSALAAYVGGGWGNLRTRVGGSYGWLDVKGARKVVFPGVSEDVSGSYDGKSASAFAELSYAASLGKALVEPFAGVNHVHLKTDGFAEQGGALSALGVSGNTRDVTYTTLGLRLGALLPVSDRAVITPRVSAAWLHGFGDVVAEGRNTLTTGKTFSIEGLPATRNALGLEAGAQANILPGGSLGISYVGNIADRWSDHGLTLGFSYSF</sequence>
<dbReference type="InterPro" id="IPR013425">
    <property type="entry name" value="Autotrns_rpt"/>
</dbReference>
<dbReference type="SMART" id="SM00869">
    <property type="entry name" value="Autotransporter"/>
    <property type="match status" value="1"/>
</dbReference>
<name>A0A494TGF0_SPHPE</name>
<dbReference type="InterPro" id="IPR011050">
    <property type="entry name" value="Pectin_lyase_fold/virulence"/>
</dbReference>
<dbReference type="InterPro" id="IPR036709">
    <property type="entry name" value="Autotransporte_beta_dom_sf"/>
</dbReference>
<evidence type="ECO:0000313" key="5">
    <source>
        <dbReference type="Proteomes" id="UP000276254"/>
    </source>
</evidence>
<gene>
    <name evidence="4" type="ORF">D3Y57_08575</name>
</gene>
<keyword evidence="5" id="KW-1185">Reference proteome</keyword>
<dbReference type="Pfam" id="PF03797">
    <property type="entry name" value="Autotransporter"/>
    <property type="match status" value="1"/>
</dbReference>
<organism evidence="4 5">
    <name type="scientific">Sphingomonas paeninsulae</name>
    <dbReference type="NCBI Taxonomy" id="2319844"/>
    <lineage>
        <taxon>Bacteria</taxon>
        <taxon>Pseudomonadati</taxon>
        <taxon>Pseudomonadota</taxon>
        <taxon>Alphaproteobacteria</taxon>
        <taxon>Sphingomonadales</taxon>
        <taxon>Sphingomonadaceae</taxon>
        <taxon>Sphingomonas</taxon>
    </lineage>
</organism>
<dbReference type="Proteomes" id="UP000276254">
    <property type="component" value="Chromosome"/>
</dbReference>